<keyword evidence="7 12" id="KW-0931">ER-Golgi transport</keyword>
<dbReference type="PANTHER" id="PTHR19876:SF2">
    <property type="entry name" value="COATOMER SUBUNIT BETA"/>
    <property type="match status" value="1"/>
</dbReference>
<feature type="region of interest" description="Disordered" evidence="14">
    <location>
        <begin position="888"/>
        <end position="907"/>
    </location>
</feature>
<evidence type="ECO:0000256" key="13">
    <source>
        <dbReference type="PROSITE-ProRule" id="PRU00221"/>
    </source>
</evidence>
<dbReference type="PIRSF" id="PIRSF005567">
    <property type="entry name" value="Coatomer_beta'_subunit"/>
    <property type="match status" value="1"/>
</dbReference>
<reference evidence="17 18" key="1">
    <citation type="journal article" date="2017" name="Nat. Ecol. Evol.">
        <title>Scallop genome provides insights into evolution of bilaterian karyotype and development.</title>
        <authorList>
            <person name="Wang S."/>
            <person name="Zhang J."/>
            <person name="Jiao W."/>
            <person name="Li J."/>
            <person name="Xun X."/>
            <person name="Sun Y."/>
            <person name="Guo X."/>
            <person name="Huan P."/>
            <person name="Dong B."/>
            <person name="Zhang L."/>
            <person name="Hu X."/>
            <person name="Sun X."/>
            <person name="Wang J."/>
            <person name="Zhao C."/>
            <person name="Wang Y."/>
            <person name="Wang D."/>
            <person name="Huang X."/>
            <person name="Wang R."/>
            <person name="Lv J."/>
            <person name="Li Y."/>
            <person name="Zhang Z."/>
            <person name="Liu B."/>
            <person name="Lu W."/>
            <person name="Hui Y."/>
            <person name="Liang J."/>
            <person name="Zhou Z."/>
            <person name="Hou R."/>
            <person name="Li X."/>
            <person name="Liu Y."/>
            <person name="Li H."/>
            <person name="Ning X."/>
            <person name="Lin Y."/>
            <person name="Zhao L."/>
            <person name="Xing Q."/>
            <person name="Dou J."/>
            <person name="Li Y."/>
            <person name="Mao J."/>
            <person name="Guo H."/>
            <person name="Dou H."/>
            <person name="Li T."/>
            <person name="Mu C."/>
            <person name="Jiang W."/>
            <person name="Fu Q."/>
            <person name="Fu X."/>
            <person name="Miao Y."/>
            <person name="Liu J."/>
            <person name="Yu Q."/>
            <person name="Li R."/>
            <person name="Liao H."/>
            <person name="Li X."/>
            <person name="Kong Y."/>
            <person name="Jiang Z."/>
            <person name="Chourrout D."/>
            <person name="Li R."/>
            <person name="Bao Z."/>
        </authorList>
    </citation>
    <scope>NUCLEOTIDE SEQUENCE [LARGE SCALE GENOMIC DNA]</scope>
    <source>
        <strain evidence="17 18">PY_sf001</strain>
    </source>
</reference>
<dbReference type="InterPro" id="IPR056176">
    <property type="entry name" value="TPR_COPA_B"/>
</dbReference>
<organism evidence="17 18">
    <name type="scientific">Mizuhopecten yessoensis</name>
    <name type="common">Japanese scallop</name>
    <name type="synonym">Patinopecten yessoensis</name>
    <dbReference type="NCBI Taxonomy" id="6573"/>
    <lineage>
        <taxon>Eukaryota</taxon>
        <taxon>Metazoa</taxon>
        <taxon>Spiralia</taxon>
        <taxon>Lophotrochozoa</taxon>
        <taxon>Mollusca</taxon>
        <taxon>Bivalvia</taxon>
        <taxon>Autobranchia</taxon>
        <taxon>Pteriomorphia</taxon>
        <taxon>Pectinida</taxon>
        <taxon>Pectinoidea</taxon>
        <taxon>Pectinidae</taxon>
        <taxon>Mizuhopecten</taxon>
    </lineage>
</organism>
<dbReference type="Pfam" id="PF04053">
    <property type="entry name" value="B-prop_COPA_B_2nd"/>
    <property type="match status" value="1"/>
</dbReference>
<dbReference type="SMART" id="SM00320">
    <property type="entry name" value="WD40"/>
    <property type="match status" value="6"/>
</dbReference>
<dbReference type="STRING" id="6573.A0A210QY92"/>
<dbReference type="InterPro" id="IPR036322">
    <property type="entry name" value="WD40_repeat_dom_sf"/>
</dbReference>
<keyword evidence="5 13" id="KW-0853">WD repeat</keyword>
<evidence type="ECO:0000256" key="9">
    <source>
        <dbReference type="ARBA" id="ARBA00023034"/>
    </source>
</evidence>
<dbReference type="GO" id="GO:0000139">
    <property type="term" value="C:Golgi membrane"/>
    <property type="evidence" value="ECO:0007669"/>
    <property type="project" value="UniProtKB-SubCell"/>
</dbReference>
<evidence type="ECO:0000256" key="12">
    <source>
        <dbReference type="PIRNR" id="PIRNR005567"/>
    </source>
</evidence>
<dbReference type="InterPro" id="IPR001680">
    <property type="entry name" value="WD40_rpt"/>
</dbReference>
<feature type="repeat" description="WD" evidence="13">
    <location>
        <begin position="83"/>
        <end position="124"/>
    </location>
</feature>
<dbReference type="Pfam" id="PF00400">
    <property type="entry name" value="WD40"/>
    <property type="match status" value="6"/>
</dbReference>
<dbReference type="OrthoDB" id="2150324at2759"/>
<feature type="repeat" description="WD" evidence="13">
    <location>
        <begin position="167"/>
        <end position="199"/>
    </location>
</feature>
<dbReference type="FunFam" id="1.25.40.470:FF:000001">
    <property type="entry name" value="Coatomer subunit beta"/>
    <property type="match status" value="1"/>
</dbReference>
<dbReference type="InterPro" id="IPR015943">
    <property type="entry name" value="WD40/YVTN_repeat-like_dom_sf"/>
</dbReference>
<dbReference type="Proteomes" id="UP000242188">
    <property type="component" value="Unassembled WGS sequence"/>
</dbReference>
<dbReference type="PROSITE" id="PS50082">
    <property type="entry name" value="WD_REPEATS_2"/>
    <property type="match status" value="5"/>
</dbReference>
<feature type="compositionally biased region" description="Polar residues" evidence="14">
    <location>
        <begin position="888"/>
        <end position="897"/>
    </location>
</feature>
<evidence type="ECO:0000256" key="2">
    <source>
        <dbReference type="ARBA" id="ARBA00010844"/>
    </source>
</evidence>
<dbReference type="Pfam" id="PF23953">
    <property type="entry name" value="TPR_COPA_B"/>
    <property type="match status" value="1"/>
</dbReference>
<dbReference type="AlphaFoldDB" id="A0A210QY92"/>
<evidence type="ECO:0000256" key="10">
    <source>
        <dbReference type="ARBA" id="ARBA00023136"/>
    </source>
</evidence>
<feature type="repeat" description="WD" evidence="13">
    <location>
        <begin position="210"/>
        <end position="252"/>
    </location>
</feature>
<comment type="function">
    <text evidence="12">The coatomer is a cytosolic protein complex that binds to dilysine motifs and reversibly associates with Golgi non-clathrin-coated vesicles, which further mediate biosynthetic protein transport from the ER, via the Golgi up to the trans Golgi network. Coatomer complex is required for budding from Golgi membranes, and is essential for the retrograde Golgi-to-ER transport of dilysine-tagged proteins.</text>
</comment>
<evidence type="ECO:0000256" key="11">
    <source>
        <dbReference type="ARBA" id="ARBA00023329"/>
    </source>
</evidence>
<dbReference type="PROSITE" id="PS50294">
    <property type="entry name" value="WD_REPEATS_REGION"/>
    <property type="match status" value="4"/>
</dbReference>
<dbReference type="GO" id="GO:0006886">
    <property type="term" value="P:intracellular protein transport"/>
    <property type="evidence" value="ECO:0007669"/>
    <property type="project" value="UniProtKB-UniRule"/>
</dbReference>
<keyword evidence="9 12" id="KW-0333">Golgi apparatus</keyword>
<feature type="repeat" description="WD" evidence="13">
    <location>
        <begin position="297"/>
        <end position="338"/>
    </location>
</feature>
<feature type="region of interest" description="Disordered" evidence="14">
    <location>
        <begin position="920"/>
        <end position="977"/>
    </location>
</feature>
<dbReference type="FunFam" id="2.130.10.10:FF:000008">
    <property type="entry name" value="Coatomer subunit beta"/>
    <property type="match status" value="1"/>
</dbReference>
<evidence type="ECO:0000256" key="1">
    <source>
        <dbReference type="ARBA" id="ARBA00004347"/>
    </source>
</evidence>
<dbReference type="SUPFAM" id="SSF50978">
    <property type="entry name" value="WD40 repeat-like"/>
    <property type="match status" value="2"/>
</dbReference>
<accession>A0A210QY92</accession>
<feature type="domain" description="COPA/B second beta-propeller" evidence="15">
    <location>
        <begin position="391"/>
        <end position="649"/>
    </location>
</feature>
<gene>
    <name evidence="17" type="ORF">KP79_PYT21841</name>
</gene>
<keyword evidence="3 12" id="KW-0813">Transport</keyword>
<comment type="subcellular location">
    <subcellularLocation>
        <location evidence="1 12">Cytoplasmic vesicle</location>
        <location evidence="1 12">COPI-coated vesicle membrane</location>
        <topology evidence="1 12">Peripheral membrane protein</topology>
        <orientation evidence="1 12">Cytoplasmic side</orientation>
    </subcellularLocation>
    <subcellularLocation>
        <location evidence="12">Golgi apparatus membrane</location>
        <topology evidence="12">Peripheral membrane protein</topology>
        <orientation evidence="12">Cytoplasmic side</orientation>
    </subcellularLocation>
    <text evidence="12">The coatomer is cytoplasmic or polymerized on the cytoplasmic side of the Golgi, as well as on the vesicles/buds originating from it.</text>
</comment>
<protein>
    <recommendedName>
        <fullName evidence="12">Coatomer subunit beta'</fullName>
    </recommendedName>
</protein>
<proteinExistence type="inferred from homology"/>
<dbReference type="PRINTS" id="PR00320">
    <property type="entry name" value="GPROTEINBRPT"/>
</dbReference>
<evidence type="ECO:0000256" key="14">
    <source>
        <dbReference type="SAM" id="MobiDB-lite"/>
    </source>
</evidence>
<keyword evidence="6" id="KW-0677">Repeat</keyword>
<evidence type="ECO:0000259" key="16">
    <source>
        <dbReference type="Pfam" id="PF23953"/>
    </source>
</evidence>
<dbReference type="GO" id="GO:0030126">
    <property type="term" value="C:COPI vesicle coat"/>
    <property type="evidence" value="ECO:0007669"/>
    <property type="project" value="TreeGrafter"/>
</dbReference>
<evidence type="ECO:0000313" key="18">
    <source>
        <dbReference type="Proteomes" id="UP000242188"/>
    </source>
</evidence>
<dbReference type="PANTHER" id="PTHR19876">
    <property type="entry name" value="COATOMER"/>
    <property type="match status" value="1"/>
</dbReference>
<comment type="caution">
    <text evidence="17">The sequence shown here is derived from an EMBL/GenBank/DDBJ whole genome shotgun (WGS) entry which is preliminary data.</text>
</comment>
<dbReference type="GO" id="GO:0006888">
    <property type="term" value="P:endoplasmic reticulum to Golgi vesicle-mediated transport"/>
    <property type="evidence" value="ECO:0007669"/>
    <property type="project" value="TreeGrafter"/>
</dbReference>
<feature type="domain" description="COPA/B TPR" evidence="16">
    <location>
        <begin position="666"/>
        <end position="846"/>
    </location>
</feature>
<name>A0A210QY92_MIZYE</name>
<keyword evidence="4 12" id="KW-0963">Cytoplasm</keyword>
<feature type="repeat" description="WD" evidence="13">
    <location>
        <begin position="253"/>
        <end position="296"/>
    </location>
</feature>
<dbReference type="InterPro" id="IPR006692">
    <property type="entry name" value="Beta-prop_COPA/B_2nd"/>
</dbReference>
<evidence type="ECO:0000256" key="5">
    <source>
        <dbReference type="ARBA" id="ARBA00022574"/>
    </source>
</evidence>
<dbReference type="GO" id="GO:0006890">
    <property type="term" value="P:retrograde vesicle-mediated transport, Golgi to endoplasmic reticulum"/>
    <property type="evidence" value="ECO:0007669"/>
    <property type="project" value="TreeGrafter"/>
</dbReference>
<comment type="similarity">
    <text evidence="2 12">Belongs to the WD repeat COPB2 family.</text>
</comment>
<dbReference type="GO" id="GO:0005198">
    <property type="term" value="F:structural molecule activity"/>
    <property type="evidence" value="ECO:0007669"/>
    <property type="project" value="UniProtKB-UniRule"/>
</dbReference>
<evidence type="ECO:0000259" key="15">
    <source>
        <dbReference type="Pfam" id="PF04053"/>
    </source>
</evidence>
<evidence type="ECO:0000256" key="8">
    <source>
        <dbReference type="ARBA" id="ARBA00022927"/>
    </source>
</evidence>
<evidence type="ECO:0000256" key="6">
    <source>
        <dbReference type="ARBA" id="ARBA00022737"/>
    </source>
</evidence>
<dbReference type="CDD" id="cd22947">
    <property type="entry name" value="Coatomer_WDAD_beta-like"/>
    <property type="match status" value="1"/>
</dbReference>
<keyword evidence="8 12" id="KW-0653">Protein transport</keyword>
<dbReference type="GO" id="GO:0006891">
    <property type="term" value="P:intra-Golgi vesicle-mediated transport"/>
    <property type="evidence" value="ECO:0007669"/>
    <property type="project" value="TreeGrafter"/>
</dbReference>
<keyword evidence="10 12" id="KW-0472">Membrane</keyword>
<evidence type="ECO:0000256" key="4">
    <source>
        <dbReference type="ARBA" id="ARBA00022490"/>
    </source>
</evidence>
<dbReference type="CDD" id="cd00200">
    <property type="entry name" value="WD40"/>
    <property type="match status" value="1"/>
</dbReference>
<evidence type="ECO:0000313" key="17">
    <source>
        <dbReference type="EMBL" id="OWF53652.1"/>
    </source>
</evidence>
<sequence length="1015" mass="115123">MQKPSKSNLELRTRYCLCLFRGHFPKYSRVVLVDVTSGNAWADTKPRNSSKRTLFSRCWKTTLVCLLIRQTKMPLRLDIKRKLSARSDRVKCVDLHPTEPWMLASLYNGNVHIWNYESQQLIKSFEVCDLPVRCARFVPRKNWIITGSDDMTIRAFNYNTLERIHQFEAHSDYIRSLAVHPTQPFILSSSDDMLIKLWDWEKKWTCTQVFEGHTHYVMQIIINPKDNNTFASGSLDRTVKVWQLGSPTPNFTLEGHEKGVNCLDYYSGGDKPYLISGADDRLIKIWDYQNKTCVQTLEGHAQNISTVSFHPELPIIMTGSEDGTVRIWHANTYRLESTLNYGLERVWTIACQKGSNNVALGYDEGSIIIKLGREEPAMSMDNSGKIIWAKHSEIQQANIKAISDTDIKDGERLPLAVKDMGSCEIYPQNVAHNPNGRFVVVCGDGEYIIYTAMALRNKSFGSAQEFVWSNDSSMYATRESTSMVKIFKNFKEQKSFKPDFGAEGIYGGNMLGVRSVSGLAFYDWDSTELIRRIEITPKFVSWSENGELVCICTEDSFFILKYNAEEVEKAKEHKEDISEDGIEDAFEVVGEIEETVKTGIWVGDCFIYTNSVNRLNYYVGGEIVTVAHLDRMMYLLGYIPKDNRLYLGDKELNVVSYSLLLSVLEYQTSVMRRDFETADKVLPTVPREHRTRVAHFLEKQGFKSQALAVTYDSEHKFELAVQLGDLKIAYQIAKESEAEQKWKQLAELAISKCEFGLAQECLHQAQDFGGLLLLASSAGNNQMVARLGETAANAGQNNVAFISMFTLGKLEECLEVLIRTERIPEAAFFARTYLPSQVSRVVGLWREQLSKVNQKAASSLADPAEYENLFPGLKDALKTEQYLKPQRSQLLPANSYPSVPPNTGRVPVDEMNQAEERGAFHFSPNGVQDEDEEFEEASAPVPQKPVEAKVEESSEPQSDTPTQDGQISSADMADIEQELELDLENLNIDNIDTLEVDDKEINEEDVNLDEEFLED</sequence>
<feature type="compositionally biased region" description="Polar residues" evidence="14">
    <location>
        <begin position="955"/>
        <end position="969"/>
    </location>
</feature>
<keyword evidence="18" id="KW-1185">Reference proteome</keyword>
<comment type="subunit">
    <text evidence="12">Oligomeric complex that consists of at least the alpha, beta, beta', gamma, delta, epsilon and zeta subunits.</text>
</comment>
<keyword evidence="11 12" id="KW-0968">Cytoplasmic vesicle</keyword>
<dbReference type="Gene3D" id="1.25.40.470">
    <property type="match status" value="1"/>
</dbReference>
<dbReference type="EMBL" id="NEDP02001294">
    <property type="protein sequence ID" value="OWF53652.1"/>
    <property type="molecule type" value="Genomic_DNA"/>
</dbReference>
<evidence type="ECO:0000256" key="7">
    <source>
        <dbReference type="ARBA" id="ARBA00022892"/>
    </source>
</evidence>
<dbReference type="InterPro" id="IPR016453">
    <property type="entry name" value="COPB2"/>
</dbReference>
<evidence type="ECO:0000256" key="3">
    <source>
        <dbReference type="ARBA" id="ARBA00022448"/>
    </source>
</evidence>
<dbReference type="Gene3D" id="2.130.10.10">
    <property type="entry name" value="YVTN repeat-like/Quinoprotein amine dehydrogenase"/>
    <property type="match status" value="1"/>
</dbReference>
<dbReference type="InterPro" id="IPR020472">
    <property type="entry name" value="WD40_PAC1"/>
</dbReference>
<dbReference type="InterPro" id="IPR050844">
    <property type="entry name" value="Coatomer_complex_subunit"/>
</dbReference>